<proteinExistence type="inferred from homology"/>
<dbReference type="AlphaFoldDB" id="A0A656YVM8"/>
<keyword evidence="4" id="KW-1185">Reference proteome</keyword>
<dbReference type="InterPro" id="IPR017552">
    <property type="entry name" value="PHI/rmpB"/>
</dbReference>
<dbReference type="GO" id="GO:0097367">
    <property type="term" value="F:carbohydrate derivative binding"/>
    <property type="evidence" value="ECO:0007669"/>
    <property type="project" value="InterPro"/>
</dbReference>
<protein>
    <recommendedName>
        <fullName evidence="2">SIS domain-containing protein</fullName>
    </recommendedName>
</protein>
<accession>A0A656YVM8</accession>
<evidence type="ECO:0000313" key="4">
    <source>
        <dbReference type="Proteomes" id="UP000070257"/>
    </source>
</evidence>
<dbReference type="PANTHER" id="PTHR43443:SF1">
    <property type="entry name" value="3-HEXULOSE-6-PHOSPHATE ISOMERASE"/>
    <property type="match status" value="1"/>
</dbReference>
<sequence length="393" mass="44377">MFVRKWECMVSPFSEITEIYKQSVNRISSYPAEGEKDLYVRNCERFVDLLRNCERVIWVGTGRQEEMANFATRLIKANDKQTFCSSDSSIPYEYETDDLVVALSSSGETERTIHYAESAYRPISESTPVVSITTNPDSTLAKIAEKTNGLVVEIPGKSKSDRTEYRERQFTGAHEPLNLGGTLGELYALEFILDSIGSAVSATPVVDYHDRFWSKVRDYNPDPEQFKDLYKMLPPPIDYSKKREEVIPNKTIIGGLGLSGVVARAFSIRLSHCAGVDEDRLVNFYKDAGNIVARKEDLAIIFSGSGQEFWAKILKPVKRSGAKTFAVTSFRDSSLGKMADGCIEVPGRRSHRDRGKLEHPPKAPDDALFEIRTLFAMEIFIHCLVEEEKRRKN</sequence>
<organism evidence="3 4">
    <name type="scientific">candidate division MSBL1 archaeon SCGC-AAA259J03</name>
    <dbReference type="NCBI Taxonomy" id="1698269"/>
    <lineage>
        <taxon>Archaea</taxon>
        <taxon>Methanobacteriati</taxon>
        <taxon>Methanobacteriota</taxon>
        <taxon>candidate division MSBL1</taxon>
    </lineage>
</organism>
<dbReference type="PROSITE" id="PS51464">
    <property type="entry name" value="SIS"/>
    <property type="match status" value="1"/>
</dbReference>
<dbReference type="InterPro" id="IPR046348">
    <property type="entry name" value="SIS_dom_sf"/>
</dbReference>
<dbReference type="GO" id="GO:1901135">
    <property type="term" value="P:carbohydrate derivative metabolic process"/>
    <property type="evidence" value="ECO:0007669"/>
    <property type="project" value="InterPro"/>
</dbReference>
<dbReference type="Pfam" id="PF01380">
    <property type="entry name" value="SIS"/>
    <property type="match status" value="1"/>
</dbReference>
<dbReference type="Gene3D" id="3.40.50.10490">
    <property type="entry name" value="Glucose-6-phosphate isomerase like protein, domain 1"/>
    <property type="match status" value="2"/>
</dbReference>
<evidence type="ECO:0000256" key="1">
    <source>
        <dbReference type="ARBA" id="ARBA00009235"/>
    </source>
</evidence>
<feature type="domain" description="SIS" evidence="2">
    <location>
        <begin position="237"/>
        <end position="390"/>
    </location>
</feature>
<dbReference type="PANTHER" id="PTHR43443">
    <property type="entry name" value="3-HEXULOSE-6-PHOSPHATE ISOMERASE"/>
    <property type="match status" value="1"/>
</dbReference>
<name>A0A656YVM8_9EURY</name>
<comment type="caution">
    <text evidence="3">The sequence shown here is derived from an EMBL/GenBank/DDBJ whole genome shotgun (WGS) entry which is preliminary data.</text>
</comment>
<dbReference type="GO" id="GO:0016853">
    <property type="term" value="F:isomerase activity"/>
    <property type="evidence" value="ECO:0007669"/>
    <property type="project" value="InterPro"/>
</dbReference>
<dbReference type="SUPFAM" id="SSF53697">
    <property type="entry name" value="SIS domain"/>
    <property type="match status" value="2"/>
</dbReference>
<gene>
    <name evidence="3" type="ORF">AKJ39_04040</name>
</gene>
<reference evidence="3 4" key="1">
    <citation type="journal article" date="2016" name="Sci. Rep.">
        <title>Metabolic traits of an uncultured archaeal lineage -MSBL1- from brine pools of the Red Sea.</title>
        <authorList>
            <person name="Mwirichia R."/>
            <person name="Alam I."/>
            <person name="Rashid M."/>
            <person name="Vinu M."/>
            <person name="Ba-Alawi W."/>
            <person name="Anthony Kamau A."/>
            <person name="Kamanda Ngugi D."/>
            <person name="Goker M."/>
            <person name="Klenk H.P."/>
            <person name="Bajic V."/>
            <person name="Stingl U."/>
        </authorList>
    </citation>
    <scope>NUCLEOTIDE SEQUENCE [LARGE SCALE GENOMIC DNA]</scope>
    <source>
        <strain evidence="3">SCGC-AAA259J03</strain>
    </source>
</reference>
<evidence type="ECO:0000259" key="2">
    <source>
        <dbReference type="PROSITE" id="PS51464"/>
    </source>
</evidence>
<evidence type="ECO:0000313" key="3">
    <source>
        <dbReference type="EMBL" id="KXA96859.1"/>
    </source>
</evidence>
<dbReference type="EMBL" id="LHXT01000078">
    <property type="protein sequence ID" value="KXA96859.1"/>
    <property type="molecule type" value="Genomic_DNA"/>
</dbReference>
<comment type="similarity">
    <text evidence="1">Belongs to the SIS family. PHI subfamily.</text>
</comment>
<dbReference type="Proteomes" id="UP000070257">
    <property type="component" value="Unassembled WGS sequence"/>
</dbReference>
<dbReference type="InterPro" id="IPR001347">
    <property type="entry name" value="SIS_dom"/>
</dbReference>